<dbReference type="Proteomes" id="UP000291020">
    <property type="component" value="Unassembled WGS sequence"/>
</dbReference>
<name>A0A452HTR9_9SAUR</name>
<dbReference type="PANTHER" id="PTHR21292">
    <property type="entry name" value="EXOCYST COMPLEX COMPONENT SEC6-RELATED"/>
    <property type="match status" value="1"/>
</dbReference>
<evidence type="ECO:0000313" key="4">
    <source>
        <dbReference type="Proteomes" id="UP000291020"/>
    </source>
</evidence>
<feature type="compositionally biased region" description="Low complexity" evidence="2">
    <location>
        <begin position="105"/>
        <end position="115"/>
    </location>
</feature>
<dbReference type="GO" id="GO:0051601">
    <property type="term" value="P:exocyst localization"/>
    <property type="evidence" value="ECO:0007669"/>
    <property type="project" value="TreeGrafter"/>
</dbReference>
<dbReference type="AlphaFoldDB" id="A0A452HTR9"/>
<comment type="similarity">
    <text evidence="1">Belongs to the SEC6 family.</text>
</comment>
<feature type="compositionally biased region" description="Basic and acidic residues" evidence="2">
    <location>
        <begin position="89"/>
        <end position="104"/>
    </location>
</feature>
<dbReference type="STRING" id="38772.ENSGAGP00000018500"/>
<feature type="region of interest" description="Disordered" evidence="2">
    <location>
        <begin position="27"/>
        <end position="212"/>
    </location>
</feature>
<organism evidence="3 4">
    <name type="scientific">Gopherus agassizii</name>
    <name type="common">Agassiz's desert tortoise</name>
    <dbReference type="NCBI Taxonomy" id="38772"/>
    <lineage>
        <taxon>Eukaryota</taxon>
        <taxon>Metazoa</taxon>
        <taxon>Chordata</taxon>
        <taxon>Craniata</taxon>
        <taxon>Vertebrata</taxon>
        <taxon>Euteleostomi</taxon>
        <taxon>Archelosauria</taxon>
        <taxon>Testudinata</taxon>
        <taxon>Testudines</taxon>
        <taxon>Cryptodira</taxon>
        <taxon>Durocryptodira</taxon>
        <taxon>Testudinoidea</taxon>
        <taxon>Testudinidae</taxon>
        <taxon>Gopherus</taxon>
    </lineage>
</organism>
<proteinExistence type="inferred from homology"/>
<dbReference type="InterPro" id="IPR042532">
    <property type="entry name" value="EXOC3/Sec6_C"/>
</dbReference>
<dbReference type="InterPro" id="IPR010326">
    <property type="entry name" value="EXOC3/Sec6"/>
</dbReference>
<feature type="compositionally biased region" description="Low complexity" evidence="2">
    <location>
        <begin position="57"/>
        <end position="68"/>
    </location>
</feature>
<dbReference type="Pfam" id="PF06046">
    <property type="entry name" value="Sec6"/>
    <property type="match status" value="1"/>
</dbReference>
<dbReference type="Gene3D" id="1.10.357.70">
    <property type="entry name" value="Exocyst complex component Sec6, C-terminal domain"/>
    <property type="match status" value="1"/>
</dbReference>
<dbReference type="GO" id="GO:0006887">
    <property type="term" value="P:exocytosis"/>
    <property type="evidence" value="ECO:0007669"/>
    <property type="project" value="InterPro"/>
</dbReference>
<evidence type="ECO:0000256" key="2">
    <source>
        <dbReference type="SAM" id="MobiDB-lite"/>
    </source>
</evidence>
<evidence type="ECO:0000313" key="3">
    <source>
        <dbReference type="Ensembl" id="ENSGAGP00000018500.1"/>
    </source>
</evidence>
<protein>
    <submittedName>
        <fullName evidence="3">Uncharacterized protein</fullName>
    </submittedName>
</protein>
<feature type="compositionally biased region" description="Basic and acidic residues" evidence="2">
    <location>
        <begin position="160"/>
        <end position="171"/>
    </location>
</feature>
<dbReference type="GO" id="GO:0000149">
    <property type="term" value="F:SNARE binding"/>
    <property type="evidence" value="ECO:0007669"/>
    <property type="project" value="TreeGrafter"/>
</dbReference>
<feature type="compositionally biased region" description="Polar residues" evidence="2">
    <location>
        <begin position="192"/>
        <end position="212"/>
    </location>
</feature>
<sequence length="807" mass="92377">MRASTTCVGKFCKLLLHLPKTSYCQGEIPEPNEKMASPAEPASPVKRTEDEGTDCVSELNSSPLSNLEAKSPESALKRVLSFRRSKRSPAKDKDEKNNIPEPSEKAASPAEPASPVKSTEDEGTDCVSELNSSPLNNLEAKSPESALKRVLSFRRSKRSPAKDKASEDSGSLRRNKGFLPKAFQKKEEDSSAKNMTDTSVNKSGENTGAESIQQQPLSVMEINELIQKKQLLEAYASIRCLEKEVISEREAKKYEDNPIEYARKAKDVDLLCNSVTNSIKSIVEETLDQFDIDESLLTSVVTVISKEEEAHADIQSPGSSESDWVGRPRKWREVWKEAVRGSAEKRVRKVPISLKEDNVSWLAIHLGFLRKHVSEDLLKIKQSVQKCYPDDYKVCGRYFESFHSAISSHLQDLLQRPLEFNELYALLDWIVNTYYSKTLLGHPDLQAEVKTENLPQLLPSETWDKLKKDYKDSLAEKIKHYLDNILKLETREKWKEEKQPETSQTKYDSSLSLDIQTFIGQHKNESGKILESLETATLEISIRELREFIPRFRKAFVEWYKEREDLLFVPYLVAYVNSLRDLIRSLQTTFNADTTELENVLTDVTMSFRKDVLDKLEQKTQPLFKKILTNAWMLNSEILDSIMSTTVQFCQHLKHLEHPVDKDFLGDAHKYVVREYIIQAIKPRKRMKTAKREKVGKKMKEEATVIRNSFKELGSNMDWLNCAIHYIANIISEKNGHKIKDYIEEMCQAYPDVRKEHIEAVLTCRGLDRIKKKSIIQKIDKLQANAESVADRTLFAEIDPPTLVTCF</sequence>
<reference evidence="3" key="2">
    <citation type="submission" date="2025-08" db="UniProtKB">
        <authorList>
            <consortium name="Ensembl"/>
        </authorList>
    </citation>
    <scope>IDENTIFICATION</scope>
</reference>
<evidence type="ECO:0000256" key="1">
    <source>
        <dbReference type="ARBA" id="ARBA00009447"/>
    </source>
</evidence>
<keyword evidence="4" id="KW-1185">Reference proteome</keyword>
<dbReference type="PANTHER" id="PTHR21292:SF14">
    <property type="entry name" value="EXOCYST COMPLEX COMPONENT 3-LIKE PROTEIN 4"/>
    <property type="match status" value="1"/>
</dbReference>
<accession>A0A452HTR9</accession>
<dbReference type="Ensembl" id="ENSGAGT00000021088.1">
    <property type="protein sequence ID" value="ENSGAGP00000018500.1"/>
    <property type="gene ID" value="ENSGAGG00000013697.1"/>
</dbReference>
<reference evidence="3" key="3">
    <citation type="submission" date="2025-09" db="UniProtKB">
        <authorList>
            <consortium name="Ensembl"/>
        </authorList>
    </citation>
    <scope>IDENTIFICATION</scope>
</reference>
<reference evidence="4" key="1">
    <citation type="journal article" date="2017" name="PLoS ONE">
        <title>The Agassiz's desert tortoise genome provides a resource for the conservation of a threatened species.</title>
        <authorList>
            <person name="Tollis M."/>
            <person name="DeNardo D.F."/>
            <person name="Cornelius J.A."/>
            <person name="Dolby G.A."/>
            <person name="Edwards T."/>
            <person name="Henen B.T."/>
            <person name="Karl A.E."/>
            <person name="Murphy R.W."/>
            <person name="Kusumi K."/>
        </authorList>
    </citation>
    <scope>NUCLEOTIDE SEQUENCE [LARGE SCALE GENOMIC DNA]</scope>
</reference>
<dbReference type="GO" id="GO:0000145">
    <property type="term" value="C:exocyst"/>
    <property type="evidence" value="ECO:0007669"/>
    <property type="project" value="InterPro"/>
</dbReference>